<sequence length="230" mass="26712">MNYYNDIEERLAQQYLTLGVGTNKICTDCHQDSNLSMPIGCWCVGSNFNNHQKRILFVGKNARGNPGAIENNFRNTFQYARDKLWNKRWAYWSYTRAISQKIFKNDSIENIAFTNIVKCNSSGGVDTTSDSIKNNCILKLKVLQNELQIINPTHIIYYTSYFYDNYIPNVFNSFTINYNGIRSIGKRTMPWQEAIATLGKQTFYVLRVGHPQYKEKSSFVDEISNWIENT</sequence>
<proteinExistence type="predicted"/>
<evidence type="ECO:0000313" key="1">
    <source>
        <dbReference type="EMBL" id="VYU17005.1"/>
    </source>
</evidence>
<name>A0A6N3CMH2_9FIRM</name>
<protein>
    <recommendedName>
        <fullName evidence="2">Uracil DNA glycosylase superfamily protein</fullName>
    </recommendedName>
</protein>
<gene>
    <name evidence="1" type="ORF">VRLFYP33_01349</name>
</gene>
<accession>A0A6N3CMH2</accession>
<evidence type="ECO:0008006" key="2">
    <source>
        <dbReference type="Google" id="ProtNLM"/>
    </source>
</evidence>
<dbReference type="Gene3D" id="3.40.470.10">
    <property type="entry name" value="Uracil-DNA glycosylase-like domain"/>
    <property type="match status" value="1"/>
</dbReference>
<organism evidence="1">
    <name type="scientific">Veillonella ratti</name>
    <dbReference type="NCBI Taxonomy" id="103892"/>
    <lineage>
        <taxon>Bacteria</taxon>
        <taxon>Bacillati</taxon>
        <taxon>Bacillota</taxon>
        <taxon>Negativicutes</taxon>
        <taxon>Veillonellales</taxon>
        <taxon>Veillonellaceae</taxon>
        <taxon>Veillonella</taxon>
    </lineage>
</organism>
<dbReference type="EMBL" id="CACRUX010000052">
    <property type="protein sequence ID" value="VYU17005.1"/>
    <property type="molecule type" value="Genomic_DNA"/>
</dbReference>
<dbReference type="InterPro" id="IPR036895">
    <property type="entry name" value="Uracil-DNA_glycosylase-like_sf"/>
</dbReference>
<reference evidence="1" key="1">
    <citation type="submission" date="2019-11" db="EMBL/GenBank/DDBJ databases">
        <authorList>
            <person name="Feng L."/>
        </authorList>
    </citation>
    <scope>NUCLEOTIDE SEQUENCE</scope>
    <source>
        <strain evidence="1">VrattiLFYP33</strain>
    </source>
</reference>
<dbReference type="RefSeq" id="WP_021841396.1">
    <property type="nucleotide sequence ID" value="NZ_CACRUX010000052.1"/>
</dbReference>
<dbReference type="AlphaFoldDB" id="A0A6N3CMH2"/>